<evidence type="ECO:0000259" key="5">
    <source>
        <dbReference type="PROSITE" id="PS51755"/>
    </source>
</evidence>
<protein>
    <submittedName>
        <fullName evidence="6">Response regulator transcription factor</fullName>
    </submittedName>
</protein>
<evidence type="ECO:0000256" key="3">
    <source>
        <dbReference type="PROSITE-ProRule" id="PRU01091"/>
    </source>
</evidence>
<dbReference type="PROSITE" id="PS51755">
    <property type="entry name" value="OMPR_PHOB"/>
    <property type="match status" value="1"/>
</dbReference>
<dbReference type="Gene3D" id="6.10.250.690">
    <property type="match status" value="1"/>
</dbReference>
<dbReference type="Pfam" id="PF00486">
    <property type="entry name" value="Trans_reg_C"/>
    <property type="match status" value="1"/>
</dbReference>
<evidence type="ECO:0000313" key="7">
    <source>
        <dbReference type="Proteomes" id="UP001271769"/>
    </source>
</evidence>
<dbReference type="PROSITE" id="PS50110">
    <property type="entry name" value="RESPONSE_REGULATORY"/>
    <property type="match status" value="1"/>
</dbReference>
<dbReference type="Proteomes" id="UP001271769">
    <property type="component" value="Unassembled WGS sequence"/>
</dbReference>
<dbReference type="Pfam" id="PF00072">
    <property type="entry name" value="Response_reg"/>
    <property type="match status" value="1"/>
</dbReference>
<dbReference type="EMBL" id="JAXCLX010000005">
    <property type="protein sequence ID" value="MDY0874487.1"/>
    <property type="molecule type" value="Genomic_DNA"/>
</dbReference>
<dbReference type="RefSeq" id="WP_320502955.1">
    <property type="nucleotide sequence ID" value="NZ_JAXCLX010000005.1"/>
</dbReference>
<dbReference type="InterPro" id="IPR001789">
    <property type="entry name" value="Sig_transdc_resp-reg_receiver"/>
</dbReference>
<feature type="domain" description="Response regulatory" evidence="4">
    <location>
        <begin position="2"/>
        <end position="116"/>
    </location>
</feature>
<evidence type="ECO:0000313" key="6">
    <source>
        <dbReference type="EMBL" id="MDY0874487.1"/>
    </source>
</evidence>
<evidence type="ECO:0000256" key="2">
    <source>
        <dbReference type="PROSITE-ProRule" id="PRU00169"/>
    </source>
</evidence>
<evidence type="ECO:0000256" key="1">
    <source>
        <dbReference type="ARBA" id="ARBA00023125"/>
    </source>
</evidence>
<dbReference type="PANTHER" id="PTHR48111">
    <property type="entry name" value="REGULATOR OF RPOS"/>
    <property type="match status" value="1"/>
</dbReference>
<feature type="domain" description="OmpR/PhoB-type" evidence="5">
    <location>
        <begin position="124"/>
        <end position="218"/>
    </location>
</feature>
<dbReference type="Gene3D" id="3.40.50.2300">
    <property type="match status" value="1"/>
</dbReference>
<dbReference type="SUPFAM" id="SSF52172">
    <property type="entry name" value="CheY-like"/>
    <property type="match status" value="1"/>
</dbReference>
<organism evidence="6 7">
    <name type="scientific">Dongia rigui</name>
    <dbReference type="NCBI Taxonomy" id="940149"/>
    <lineage>
        <taxon>Bacteria</taxon>
        <taxon>Pseudomonadati</taxon>
        <taxon>Pseudomonadota</taxon>
        <taxon>Alphaproteobacteria</taxon>
        <taxon>Rhodospirillales</taxon>
        <taxon>Dongiaceae</taxon>
        <taxon>Dongia</taxon>
    </lineage>
</organism>
<proteinExistence type="predicted"/>
<accession>A0ABU5E542</accession>
<keyword evidence="2" id="KW-0597">Phosphoprotein</keyword>
<name>A0ABU5E542_9PROT</name>
<reference evidence="6 7" key="1">
    <citation type="journal article" date="2013" name="Antonie Van Leeuwenhoek">
        <title>Dongia rigui sp. nov., isolated from freshwater of a large wetland in Korea.</title>
        <authorList>
            <person name="Baik K.S."/>
            <person name="Hwang Y.M."/>
            <person name="Choi J.S."/>
            <person name="Kwon J."/>
            <person name="Seong C.N."/>
        </authorList>
    </citation>
    <scope>NUCLEOTIDE SEQUENCE [LARGE SCALE GENOMIC DNA]</scope>
    <source>
        <strain evidence="6 7">04SU4-P</strain>
    </source>
</reference>
<dbReference type="InterPro" id="IPR039420">
    <property type="entry name" value="WalR-like"/>
</dbReference>
<dbReference type="SMART" id="SM00862">
    <property type="entry name" value="Trans_reg_C"/>
    <property type="match status" value="1"/>
</dbReference>
<evidence type="ECO:0000259" key="4">
    <source>
        <dbReference type="PROSITE" id="PS50110"/>
    </source>
</evidence>
<keyword evidence="1 3" id="KW-0238">DNA-binding</keyword>
<comment type="caution">
    <text evidence="6">The sequence shown here is derived from an EMBL/GenBank/DDBJ whole genome shotgun (WGS) entry which is preliminary data.</text>
</comment>
<dbReference type="SMART" id="SM00448">
    <property type="entry name" value="REC"/>
    <property type="match status" value="1"/>
</dbReference>
<dbReference type="InterPro" id="IPR036388">
    <property type="entry name" value="WH-like_DNA-bd_sf"/>
</dbReference>
<feature type="modified residue" description="4-aspartylphosphate" evidence="2">
    <location>
        <position position="51"/>
    </location>
</feature>
<sequence>MRVLIVEDDAEIQRLLAAAMSTAGYAVDRAGGGEDGLHLGATESYDAIILDLGLPQIDGLSILERWRKDGITTPVLILTARDSWTEKVRGLRAGADDYVAKPFQMEEVIARIEALIRRAKGVASAVVSIGPLTLDTAQSMVFRDGHPVTMTPLEYRLTAYLMMRRGAVISKTEITEHIYDQNFDCDSNVVEVLINRLRKKLGADTIETRRGQGYVLAL</sequence>
<keyword evidence="7" id="KW-1185">Reference proteome</keyword>
<dbReference type="CDD" id="cd00383">
    <property type="entry name" value="trans_reg_C"/>
    <property type="match status" value="1"/>
</dbReference>
<gene>
    <name evidence="6" type="ORF">SMD31_21285</name>
</gene>
<feature type="DNA-binding region" description="OmpR/PhoB-type" evidence="3">
    <location>
        <begin position="124"/>
        <end position="218"/>
    </location>
</feature>
<dbReference type="PANTHER" id="PTHR48111:SF37">
    <property type="entry name" value="RESPONSE REGULATOR PROTEIN CARR"/>
    <property type="match status" value="1"/>
</dbReference>
<dbReference type="CDD" id="cd19934">
    <property type="entry name" value="REC_OmpR_EcPhoP-like"/>
    <property type="match status" value="1"/>
</dbReference>
<dbReference type="InterPro" id="IPR001867">
    <property type="entry name" value="OmpR/PhoB-type_DNA-bd"/>
</dbReference>
<dbReference type="Gene3D" id="1.10.10.10">
    <property type="entry name" value="Winged helix-like DNA-binding domain superfamily/Winged helix DNA-binding domain"/>
    <property type="match status" value="1"/>
</dbReference>
<dbReference type="InterPro" id="IPR011006">
    <property type="entry name" value="CheY-like_superfamily"/>
</dbReference>